<dbReference type="EMBL" id="PFAZ01000001">
    <property type="protein sequence ID" value="PIR89629.1"/>
    <property type="molecule type" value="Genomic_DNA"/>
</dbReference>
<gene>
    <name evidence="1" type="ORF">COU07_01930</name>
</gene>
<sequence length="136" mass="15581">MKFGFAAVPFKQDGYMHELFKDEPGVDDPKEGVVLLDTKGEDDLSIGYLGFNIYGVRAMNEMTQGAFLELCEGDENQRYILLEPRKQHLARLREMLPNLPEDIGWQRELKKRLACLLDNTDAYLAEHGARAVMLIY</sequence>
<protein>
    <submittedName>
        <fullName evidence="1">Uncharacterized protein</fullName>
    </submittedName>
</protein>
<accession>A0A2H0UT91</accession>
<organism evidence="1 2">
    <name type="scientific">Candidatus Harrisonbacteria bacterium CG10_big_fil_rev_8_21_14_0_10_40_38</name>
    <dbReference type="NCBI Taxonomy" id="1974583"/>
    <lineage>
        <taxon>Bacteria</taxon>
        <taxon>Candidatus Harrisoniibacteriota</taxon>
    </lineage>
</organism>
<proteinExistence type="predicted"/>
<evidence type="ECO:0000313" key="1">
    <source>
        <dbReference type="EMBL" id="PIR89629.1"/>
    </source>
</evidence>
<evidence type="ECO:0000313" key="2">
    <source>
        <dbReference type="Proteomes" id="UP000231157"/>
    </source>
</evidence>
<dbReference type="AlphaFoldDB" id="A0A2H0UT91"/>
<comment type="caution">
    <text evidence="1">The sequence shown here is derived from an EMBL/GenBank/DDBJ whole genome shotgun (WGS) entry which is preliminary data.</text>
</comment>
<name>A0A2H0UT91_9BACT</name>
<reference evidence="2" key="1">
    <citation type="submission" date="2017-09" db="EMBL/GenBank/DDBJ databases">
        <title>Depth-based differentiation of microbial function through sediment-hosted aquifers and enrichment of novel symbionts in the deep terrestrial subsurface.</title>
        <authorList>
            <person name="Probst A.J."/>
            <person name="Ladd B."/>
            <person name="Jarett J.K."/>
            <person name="Geller-Mcgrath D.E."/>
            <person name="Sieber C.M.K."/>
            <person name="Emerson J.B."/>
            <person name="Anantharaman K."/>
            <person name="Thomas B.C."/>
            <person name="Malmstrom R."/>
            <person name="Stieglmeier M."/>
            <person name="Klingl A."/>
            <person name="Woyke T."/>
            <person name="Ryan C.M."/>
            <person name="Banfield J.F."/>
        </authorList>
    </citation>
    <scope>NUCLEOTIDE SEQUENCE [LARGE SCALE GENOMIC DNA]</scope>
</reference>
<dbReference type="Proteomes" id="UP000231157">
    <property type="component" value="Unassembled WGS sequence"/>
</dbReference>